<evidence type="ECO:0000256" key="11">
    <source>
        <dbReference type="PROSITE-ProRule" id="PRU00042"/>
    </source>
</evidence>
<dbReference type="InterPro" id="IPR006612">
    <property type="entry name" value="THAP_Znf"/>
</dbReference>
<dbReference type="GO" id="GO:0008270">
    <property type="term" value="F:zinc ion binding"/>
    <property type="evidence" value="ECO:0007669"/>
    <property type="project" value="UniProtKB-KW"/>
</dbReference>
<evidence type="ECO:0000313" key="17">
    <source>
        <dbReference type="Proteomes" id="UP000465112"/>
    </source>
</evidence>
<sequence>MSHGRKCSVPGCTGDGDTSHSLPKEPDTRRAWLMFLYKKIPVKFDTKLLICSKHFTKDSFENLGQFKAGYAKLLLLKKGTVPTVCSSQPQASTSQERHRKHAACQTDAPSVASRGTQLSLMTLRPHLRSKGIQATVLCQSGAVGTTAPPVSGPLSSSPLKGLRPAKRPRLECEEEEELEEVSYAGTDPQSVTTETESSQLFTSPVSSYDDTKYIVFEQCLLSLFETCPVSVRVCNVLPRRRGSFLAVDQLCQFFRQWKSQPVIGSTPVGNLQRSAAIYFCGVSFSKMKKMFEAMQLITRTYAAFRRHARTYLEPSIIHSRTERQTQKLKILSEANSVVLGGDMRVDSPGHCAKYVSYTMMDVQTNEIADIQLVQSSEVGGNSYMEEEGLIRTLDLLHGSGVKLDCSLTDRHPQIPKSLREPKITNPYDVWHVAKDLPPDVLEVIIGEEEQQELVVKEEVPPEQQECSSSVDQQEPEPLPHIKEEQEELWSSQEGEQLQGLEEADITKFPFTPVPVKSEDDEEEAQSSQLHQRQTQHMETEDVQQLLVVKEEVPPEQQECSSSVDQQDPEPPPHIKEEQEELWSSQEGEQLQGLEEADITKFPFTPVPVKSEDDEEEAQSSQLHQRPTQHMETEADGEDCGGPEPARNSHLLLQPETEDRTGDSSEPETDDSADWKETREPQSALNSLKHDSRCKKTFSCSECGRRLGTKAHLKRHMMTHTGEKPFSCSECGKAFSDSGTLKRHMRTHTGEKPFSCSVCKKSYTQSGYLRSHMIIHTGEKPFSCSVCKKSFTQSGHLRSHMITHTGEKPFSCSVCKKSFALRGSLRSHMVVHTGEKKFSCRFCNKRFSWRSDVKTHKCVGPMETEADGEDC</sequence>
<gene>
    <name evidence="16" type="ORF">PFLUV_G00161620</name>
</gene>
<feature type="domain" description="THAP-type" evidence="15">
    <location>
        <begin position="1"/>
        <end position="85"/>
    </location>
</feature>
<dbReference type="FunFam" id="3.30.160.60:FF:000303">
    <property type="entry name" value="Zinc finger protein 41"/>
    <property type="match status" value="1"/>
</dbReference>
<evidence type="ECO:0000259" key="14">
    <source>
        <dbReference type="PROSITE" id="PS50157"/>
    </source>
</evidence>
<name>A0A6A5EU42_PERFL</name>
<feature type="domain" description="C2H2-type" evidence="14">
    <location>
        <begin position="781"/>
        <end position="808"/>
    </location>
</feature>
<dbReference type="AlphaFoldDB" id="A0A6A5EU42"/>
<dbReference type="FunFam" id="3.30.160.60:FF:001506">
    <property type="entry name" value="Zinc finger protein"/>
    <property type="match status" value="1"/>
</dbReference>
<keyword evidence="9" id="KW-0804">Transcription</keyword>
<feature type="region of interest" description="Disordered" evidence="13">
    <location>
        <begin position="1"/>
        <end position="24"/>
    </location>
</feature>
<feature type="compositionally biased region" description="Polar residues" evidence="13">
    <location>
        <begin position="525"/>
        <end position="536"/>
    </location>
</feature>
<feature type="compositionally biased region" description="Polar residues" evidence="13">
    <location>
        <begin position="187"/>
        <end position="198"/>
    </location>
</feature>
<comment type="caution">
    <text evidence="16">The sequence shown here is derived from an EMBL/GenBank/DDBJ whole genome shotgun (WGS) entry which is preliminary data.</text>
</comment>
<feature type="domain" description="C2H2-type" evidence="14">
    <location>
        <begin position="809"/>
        <end position="836"/>
    </location>
</feature>
<keyword evidence="8 12" id="KW-0238">DNA-binding</keyword>
<reference evidence="16 17" key="1">
    <citation type="submission" date="2019-06" db="EMBL/GenBank/DDBJ databases">
        <title>A chromosome-scale genome assembly of the European perch, Perca fluviatilis.</title>
        <authorList>
            <person name="Roques C."/>
            <person name="Zahm M."/>
            <person name="Cabau C."/>
            <person name="Klopp C."/>
            <person name="Bouchez O."/>
            <person name="Donnadieu C."/>
            <person name="Kuhl H."/>
            <person name="Gislard M."/>
            <person name="Guendouz S."/>
            <person name="Journot L."/>
            <person name="Haffray P."/>
            <person name="Bestin A."/>
            <person name="Morvezen R."/>
            <person name="Feron R."/>
            <person name="Wen M."/>
            <person name="Jouanno E."/>
            <person name="Herpin A."/>
            <person name="Schartl M."/>
            <person name="Postlethwait J."/>
            <person name="Schaerlinger B."/>
            <person name="Chardard D."/>
            <person name="Lecocq T."/>
            <person name="Poncet C."/>
            <person name="Jaffrelo L."/>
            <person name="Lampietro C."/>
            <person name="Guiguen Y."/>
        </authorList>
    </citation>
    <scope>NUCLEOTIDE SEQUENCE [LARGE SCALE GENOMIC DNA]</scope>
    <source>
        <tissue evidence="16">Blood</tissue>
    </source>
</reference>
<dbReference type="Gene3D" id="3.30.160.60">
    <property type="entry name" value="Classic Zinc Finger"/>
    <property type="match status" value="6"/>
</dbReference>
<proteinExistence type="inferred from homology"/>
<evidence type="ECO:0000256" key="8">
    <source>
        <dbReference type="ARBA" id="ARBA00023125"/>
    </source>
</evidence>
<dbReference type="SMART" id="SM00980">
    <property type="entry name" value="THAP"/>
    <property type="match status" value="1"/>
</dbReference>
<dbReference type="SMART" id="SM00355">
    <property type="entry name" value="ZnF_C2H2"/>
    <property type="match status" value="6"/>
</dbReference>
<evidence type="ECO:0000256" key="9">
    <source>
        <dbReference type="ARBA" id="ARBA00023163"/>
    </source>
</evidence>
<protein>
    <recommendedName>
        <fullName evidence="18">THAP-type domain-containing protein</fullName>
    </recommendedName>
</protein>
<organism evidence="16 17">
    <name type="scientific">Perca fluviatilis</name>
    <name type="common">European perch</name>
    <dbReference type="NCBI Taxonomy" id="8168"/>
    <lineage>
        <taxon>Eukaryota</taxon>
        <taxon>Metazoa</taxon>
        <taxon>Chordata</taxon>
        <taxon>Craniata</taxon>
        <taxon>Vertebrata</taxon>
        <taxon>Euteleostomi</taxon>
        <taxon>Actinopterygii</taxon>
        <taxon>Neopterygii</taxon>
        <taxon>Teleostei</taxon>
        <taxon>Neoteleostei</taxon>
        <taxon>Acanthomorphata</taxon>
        <taxon>Eupercaria</taxon>
        <taxon>Perciformes</taxon>
        <taxon>Percoidei</taxon>
        <taxon>Percidae</taxon>
        <taxon>Percinae</taxon>
        <taxon>Perca</taxon>
    </lineage>
</organism>
<dbReference type="Pfam" id="PF05485">
    <property type="entry name" value="THAP"/>
    <property type="match status" value="1"/>
</dbReference>
<feature type="region of interest" description="Disordered" evidence="13">
    <location>
        <begin position="87"/>
        <end position="110"/>
    </location>
</feature>
<dbReference type="SUPFAM" id="SSF57716">
    <property type="entry name" value="Glucocorticoid receptor-like (DNA-binding domain)"/>
    <property type="match status" value="1"/>
</dbReference>
<evidence type="ECO:0000256" key="12">
    <source>
        <dbReference type="PROSITE-ProRule" id="PRU00309"/>
    </source>
</evidence>
<feature type="domain" description="C2H2-type" evidence="14">
    <location>
        <begin position="837"/>
        <end position="864"/>
    </location>
</feature>
<evidence type="ECO:0000259" key="15">
    <source>
        <dbReference type="PROSITE" id="PS50950"/>
    </source>
</evidence>
<accession>A0A6A5EU42</accession>
<dbReference type="InterPro" id="IPR036236">
    <property type="entry name" value="Znf_C2H2_sf"/>
</dbReference>
<comment type="similarity">
    <text evidence="2">Belongs to the krueppel C2H2-type zinc-finger protein family.</text>
</comment>
<evidence type="ECO:0008006" key="18">
    <source>
        <dbReference type="Google" id="ProtNLM"/>
    </source>
</evidence>
<dbReference type="GO" id="GO:1990837">
    <property type="term" value="F:sequence-specific double-stranded DNA binding"/>
    <property type="evidence" value="ECO:0007669"/>
    <property type="project" value="UniProtKB-ARBA"/>
</dbReference>
<evidence type="ECO:0000256" key="1">
    <source>
        <dbReference type="ARBA" id="ARBA00004123"/>
    </source>
</evidence>
<keyword evidence="10" id="KW-0539">Nucleus</keyword>
<dbReference type="InterPro" id="IPR013087">
    <property type="entry name" value="Znf_C2H2_type"/>
</dbReference>
<keyword evidence="5 11" id="KW-0863">Zinc-finger</keyword>
<dbReference type="PROSITE" id="PS50157">
    <property type="entry name" value="ZINC_FINGER_C2H2_2"/>
    <property type="match status" value="6"/>
</dbReference>
<evidence type="ECO:0000256" key="10">
    <source>
        <dbReference type="ARBA" id="ARBA00023242"/>
    </source>
</evidence>
<dbReference type="GO" id="GO:0000981">
    <property type="term" value="F:DNA-binding transcription factor activity, RNA polymerase II-specific"/>
    <property type="evidence" value="ECO:0007669"/>
    <property type="project" value="TreeGrafter"/>
</dbReference>
<evidence type="ECO:0000256" key="13">
    <source>
        <dbReference type="SAM" id="MobiDB-lite"/>
    </source>
</evidence>
<dbReference type="GO" id="GO:0005634">
    <property type="term" value="C:nucleus"/>
    <property type="evidence" value="ECO:0007669"/>
    <property type="project" value="UniProtKB-SubCell"/>
</dbReference>
<dbReference type="EMBL" id="VHII01000013">
    <property type="protein sequence ID" value="KAF1382165.1"/>
    <property type="molecule type" value="Genomic_DNA"/>
</dbReference>
<feature type="domain" description="C2H2-type" evidence="14">
    <location>
        <begin position="725"/>
        <end position="752"/>
    </location>
</feature>
<feature type="region of interest" description="Disordered" evidence="13">
    <location>
        <begin position="147"/>
        <end position="198"/>
    </location>
</feature>
<feature type="compositionally biased region" description="Low complexity" evidence="13">
    <location>
        <begin position="148"/>
        <end position="162"/>
    </location>
</feature>
<dbReference type="PANTHER" id="PTHR24394">
    <property type="entry name" value="ZINC FINGER PROTEIN"/>
    <property type="match status" value="1"/>
</dbReference>
<feature type="region of interest" description="Disordered" evidence="13">
    <location>
        <begin position="454"/>
        <end position="689"/>
    </location>
</feature>
<keyword evidence="6" id="KW-0862">Zinc</keyword>
<keyword evidence="4" id="KW-0677">Repeat</keyword>
<feature type="compositionally biased region" description="Polar residues" evidence="13">
    <location>
        <begin position="618"/>
        <end position="629"/>
    </location>
</feature>
<keyword evidence="7" id="KW-0805">Transcription regulation</keyword>
<keyword evidence="3" id="KW-0479">Metal-binding</keyword>
<comment type="subcellular location">
    <subcellularLocation>
        <location evidence="1">Nucleus</location>
    </subcellularLocation>
</comment>
<evidence type="ECO:0000256" key="5">
    <source>
        <dbReference type="ARBA" id="ARBA00022771"/>
    </source>
</evidence>
<evidence type="ECO:0000256" key="2">
    <source>
        <dbReference type="ARBA" id="ARBA00006991"/>
    </source>
</evidence>
<dbReference type="FunFam" id="3.30.160.60:FF:001480">
    <property type="entry name" value="Si:cabz01071911.3"/>
    <property type="match status" value="1"/>
</dbReference>
<evidence type="ECO:0000313" key="16">
    <source>
        <dbReference type="EMBL" id="KAF1382165.1"/>
    </source>
</evidence>
<keyword evidence="17" id="KW-1185">Reference proteome</keyword>
<evidence type="ECO:0000256" key="3">
    <source>
        <dbReference type="ARBA" id="ARBA00022723"/>
    </source>
</evidence>
<evidence type="ECO:0000256" key="7">
    <source>
        <dbReference type="ARBA" id="ARBA00023015"/>
    </source>
</evidence>
<evidence type="ECO:0000256" key="6">
    <source>
        <dbReference type="ARBA" id="ARBA00022833"/>
    </source>
</evidence>
<dbReference type="PROSITE" id="PS00028">
    <property type="entry name" value="ZINC_FINGER_C2H2_1"/>
    <property type="match status" value="5"/>
</dbReference>
<dbReference type="SMART" id="SM00692">
    <property type="entry name" value="DM3"/>
    <property type="match status" value="1"/>
</dbReference>
<feature type="domain" description="C2H2-type" evidence="14">
    <location>
        <begin position="697"/>
        <end position="724"/>
    </location>
</feature>
<dbReference type="Pfam" id="PF00096">
    <property type="entry name" value="zf-C2H2"/>
    <property type="match status" value="5"/>
</dbReference>
<dbReference type="PROSITE" id="PS50950">
    <property type="entry name" value="ZF_THAP"/>
    <property type="match status" value="1"/>
</dbReference>
<feature type="domain" description="C2H2-type" evidence="14">
    <location>
        <begin position="753"/>
        <end position="780"/>
    </location>
</feature>
<dbReference type="PANTHER" id="PTHR24394:SF44">
    <property type="entry name" value="ZINC FINGER PROTEIN 271-LIKE"/>
    <property type="match status" value="1"/>
</dbReference>
<evidence type="ECO:0000256" key="4">
    <source>
        <dbReference type="ARBA" id="ARBA00022737"/>
    </source>
</evidence>
<dbReference type="FunFam" id="3.30.160.60:FF:000446">
    <property type="entry name" value="Zinc finger protein"/>
    <property type="match status" value="1"/>
</dbReference>
<dbReference type="Proteomes" id="UP000465112">
    <property type="component" value="Chromosome 13"/>
</dbReference>
<dbReference type="SUPFAM" id="SSF57667">
    <property type="entry name" value="beta-beta-alpha zinc fingers"/>
    <property type="match status" value="3"/>
</dbReference>
<dbReference type="FunFam" id="3.30.160.60:FF:000264">
    <property type="entry name" value="Zinc finger protein 236"/>
    <property type="match status" value="1"/>
</dbReference>